<comment type="caution">
    <text evidence="1">The sequence shown here is derived from an EMBL/GenBank/DDBJ whole genome shotgun (WGS) entry which is preliminary data.</text>
</comment>
<dbReference type="AlphaFoldDB" id="A0AAD9PL30"/>
<evidence type="ECO:0000313" key="1">
    <source>
        <dbReference type="EMBL" id="KAK2196665.1"/>
    </source>
</evidence>
<evidence type="ECO:0000313" key="2">
    <source>
        <dbReference type="Proteomes" id="UP001214638"/>
    </source>
</evidence>
<dbReference type="RefSeq" id="XP_067803507.1">
    <property type="nucleotide sequence ID" value="XM_067946943.1"/>
</dbReference>
<organism evidence="1 2">
    <name type="scientific">Babesia duncani</name>
    <dbReference type="NCBI Taxonomy" id="323732"/>
    <lineage>
        <taxon>Eukaryota</taxon>
        <taxon>Sar</taxon>
        <taxon>Alveolata</taxon>
        <taxon>Apicomplexa</taxon>
        <taxon>Aconoidasida</taxon>
        <taxon>Piroplasmida</taxon>
        <taxon>Babesiidae</taxon>
        <taxon>Babesia</taxon>
    </lineage>
</organism>
<dbReference type="EMBL" id="JALLKP010000002">
    <property type="protein sequence ID" value="KAK2196665.1"/>
    <property type="molecule type" value="Genomic_DNA"/>
</dbReference>
<gene>
    <name evidence="1" type="ORF">BdWA1_001914</name>
</gene>
<reference evidence="1" key="1">
    <citation type="journal article" date="2023" name="Nat. Microbiol.">
        <title>Babesia duncani multi-omics identifies virulence factors and drug targets.</title>
        <authorList>
            <person name="Singh P."/>
            <person name="Lonardi S."/>
            <person name="Liang Q."/>
            <person name="Vydyam P."/>
            <person name="Khabirova E."/>
            <person name="Fang T."/>
            <person name="Gihaz S."/>
            <person name="Thekkiniath J."/>
            <person name="Munshi M."/>
            <person name="Abel S."/>
            <person name="Ciampossin L."/>
            <person name="Batugedara G."/>
            <person name="Gupta M."/>
            <person name="Lu X.M."/>
            <person name="Lenz T."/>
            <person name="Chakravarty S."/>
            <person name="Cornillot E."/>
            <person name="Hu Y."/>
            <person name="Ma W."/>
            <person name="Gonzalez L.M."/>
            <person name="Sanchez S."/>
            <person name="Estrada K."/>
            <person name="Sanchez-Flores A."/>
            <person name="Montero E."/>
            <person name="Harb O.S."/>
            <person name="Le Roch K.G."/>
            <person name="Mamoun C.B."/>
        </authorList>
    </citation>
    <scope>NUCLEOTIDE SEQUENCE</scope>
    <source>
        <strain evidence="1">WA1</strain>
    </source>
</reference>
<proteinExistence type="predicted"/>
<name>A0AAD9PL30_9APIC</name>
<keyword evidence="2" id="KW-1185">Reference proteome</keyword>
<dbReference type="KEGG" id="bdw:94336212"/>
<accession>A0AAD9PL30</accession>
<sequence>MTHSIISQYYRLHVHRVPSCSVQLNVRLKKKNAYCKSPTSKSHCWSYSLNTLLTESVKIQIIDTMDCYSHFLIIPSMRLLSAPLRIRLDSSLNLRHQLGRLRL</sequence>
<dbReference type="GeneID" id="94336212"/>
<protein>
    <submittedName>
        <fullName evidence="1">Uncharacterized protein</fullName>
    </submittedName>
</protein>
<dbReference type="Proteomes" id="UP001214638">
    <property type="component" value="Unassembled WGS sequence"/>
</dbReference>